<evidence type="ECO:0000256" key="1">
    <source>
        <dbReference type="SAM" id="MobiDB-lite"/>
    </source>
</evidence>
<dbReference type="STRING" id="136857.CTEST_11480"/>
<gene>
    <name evidence="4" type="ORF">CTEST_11480</name>
</gene>
<feature type="compositionally biased region" description="Low complexity" evidence="1">
    <location>
        <begin position="32"/>
        <end position="45"/>
    </location>
</feature>
<dbReference type="InterPro" id="IPR030678">
    <property type="entry name" value="Peptide/Ni-bd"/>
</dbReference>
<reference evidence="5" key="2">
    <citation type="submission" date="2015-05" db="EMBL/GenBank/DDBJ databases">
        <title>Complete genome sequence of Corynebacterium testudinoris DSM 44614, recovered from necrotic lesions in the mouth of a tortoise.</title>
        <authorList>
            <person name="Ruckert C."/>
            <person name="Albersmeier A."/>
            <person name="Winkler A."/>
            <person name="Tauch A."/>
        </authorList>
    </citation>
    <scope>NUCLEOTIDE SEQUENCE [LARGE SCALE GENOMIC DNA]</scope>
    <source>
        <strain evidence="5">DSM 44614</strain>
    </source>
</reference>
<feature type="domain" description="Solute-binding protein family 5" evidence="3">
    <location>
        <begin position="101"/>
        <end position="464"/>
    </location>
</feature>
<proteinExistence type="predicted"/>
<dbReference type="SUPFAM" id="SSF53850">
    <property type="entry name" value="Periplasmic binding protein-like II"/>
    <property type="match status" value="1"/>
</dbReference>
<reference evidence="4 5" key="1">
    <citation type="journal article" date="2015" name="Genome Announc.">
        <title>Complete Genome Sequence of the Type Strain Corynebacterium testudinoris DSM 44614, Recovered from Necrotic Lesions in the Mouth of a Tortoise.</title>
        <authorList>
            <person name="Ruckert C."/>
            <person name="Kriete M."/>
            <person name="Jaenicke S."/>
            <person name="Winkler A."/>
            <person name="Tauch A."/>
        </authorList>
    </citation>
    <scope>NUCLEOTIDE SEQUENCE [LARGE SCALE GENOMIC DNA]</scope>
    <source>
        <strain evidence="4 5">DSM 44614</strain>
    </source>
</reference>
<dbReference type="Pfam" id="PF00496">
    <property type="entry name" value="SBP_bac_5"/>
    <property type="match status" value="1"/>
</dbReference>
<feature type="region of interest" description="Disordered" evidence="1">
    <location>
        <begin position="32"/>
        <end position="54"/>
    </location>
</feature>
<dbReference type="GO" id="GO:0042597">
    <property type="term" value="C:periplasmic space"/>
    <property type="evidence" value="ECO:0007669"/>
    <property type="project" value="UniProtKB-ARBA"/>
</dbReference>
<dbReference type="PROSITE" id="PS51318">
    <property type="entry name" value="TAT"/>
    <property type="match status" value="1"/>
</dbReference>
<dbReference type="KEGG" id="cted:CTEST_11480"/>
<dbReference type="PIRSF" id="PIRSF002741">
    <property type="entry name" value="MppA"/>
    <property type="match status" value="1"/>
</dbReference>
<evidence type="ECO:0000313" key="5">
    <source>
        <dbReference type="Proteomes" id="UP000035540"/>
    </source>
</evidence>
<protein>
    <submittedName>
        <fullName evidence="4">ABC-type dipeptide transport system, periplasmic component</fullName>
    </submittedName>
</protein>
<dbReference type="PROSITE" id="PS51257">
    <property type="entry name" value="PROKAR_LIPOPROTEIN"/>
    <property type="match status" value="1"/>
</dbReference>
<accession>A0A0G3HCP9</accession>
<dbReference type="OrthoDB" id="9046151at2"/>
<dbReference type="EMBL" id="CP011545">
    <property type="protein sequence ID" value="AKK09703.1"/>
    <property type="molecule type" value="Genomic_DNA"/>
</dbReference>
<dbReference type="RefSeq" id="WP_047253818.1">
    <property type="nucleotide sequence ID" value="NZ_CP011545.1"/>
</dbReference>
<feature type="signal peptide" evidence="2">
    <location>
        <begin position="1"/>
        <end position="28"/>
    </location>
</feature>
<dbReference type="InterPro" id="IPR019546">
    <property type="entry name" value="TAT_signal_bac_arc"/>
</dbReference>
<dbReference type="Gene3D" id="3.90.76.10">
    <property type="entry name" value="Dipeptide-binding Protein, Domain 1"/>
    <property type="match status" value="1"/>
</dbReference>
<dbReference type="PATRIC" id="fig|136857.5.peg.2265"/>
<feature type="chain" id="PRO_5039471447" evidence="2">
    <location>
        <begin position="29"/>
        <end position="540"/>
    </location>
</feature>
<dbReference type="InterPro" id="IPR000914">
    <property type="entry name" value="SBP_5_dom"/>
</dbReference>
<evidence type="ECO:0000256" key="2">
    <source>
        <dbReference type="SAM" id="SignalP"/>
    </source>
</evidence>
<dbReference type="Gene3D" id="3.10.105.10">
    <property type="entry name" value="Dipeptide-binding Protein, Domain 3"/>
    <property type="match status" value="1"/>
</dbReference>
<dbReference type="InterPro" id="IPR039424">
    <property type="entry name" value="SBP_5"/>
</dbReference>
<dbReference type="GO" id="GO:0015833">
    <property type="term" value="P:peptide transport"/>
    <property type="evidence" value="ECO:0007669"/>
    <property type="project" value="TreeGrafter"/>
</dbReference>
<evidence type="ECO:0000259" key="3">
    <source>
        <dbReference type="Pfam" id="PF00496"/>
    </source>
</evidence>
<dbReference type="PANTHER" id="PTHR30290">
    <property type="entry name" value="PERIPLASMIC BINDING COMPONENT OF ABC TRANSPORTER"/>
    <property type="match status" value="1"/>
</dbReference>
<keyword evidence="2" id="KW-0732">Signal</keyword>
<dbReference type="Gene3D" id="3.40.190.10">
    <property type="entry name" value="Periplasmic binding protein-like II"/>
    <property type="match status" value="1"/>
</dbReference>
<dbReference type="Proteomes" id="UP000035540">
    <property type="component" value="Chromosome"/>
</dbReference>
<dbReference type="InterPro" id="IPR006311">
    <property type="entry name" value="TAT_signal"/>
</dbReference>
<dbReference type="CDD" id="cd00995">
    <property type="entry name" value="PBP2_NikA_DppA_OppA_like"/>
    <property type="match status" value="1"/>
</dbReference>
<dbReference type="AlphaFoldDB" id="A0A0G3HCP9"/>
<dbReference type="GO" id="GO:1904680">
    <property type="term" value="F:peptide transmembrane transporter activity"/>
    <property type="evidence" value="ECO:0007669"/>
    <property type="project" value="TreeGrafter"/>
</dbReference>
<organism evidence="4 5">
    <name type="scientific">Corynebacterium testudinoris</name>
    <dbReference type="NCBI Taxonomy" id="136857"/>
    <lineage>
        <taxon>Bacteria</taxon>
        <taxon>Bacillati</taxon>
        <taxon>Actinomycetota</taxon>
        <taxon>Actinomycetes</taxon>
        <taxon>Mycobacteriales</taxon>
        <taxon>Corynebacteriaceae</taxon>
        <taxon>Corynebacterium</taxon>
    </lineage>
</organism>
<evidence type="ECO:0000313" key="4">
    <source>
        <dbReference type="EMBL" id="AKK09703.1"/>
    </source>
</evidence>
<dbReference type="GO" id="GO:0043190">
    <property type="term" value="C:ATP-binding cassette (ABC) transporter complex"/>
    <property type="evidence" value="ECO:0007669"/>
    <property type="project" value="InterPro"/>
</dbReference>
<dbReference type="NCBIfam" id="TIGR01409">
    <property type="entry name" value="TAT_signal_seq"/>
    <property type="match status" value="1"/>
</dbReference>
<name>A0A0G3HCP9_9CORY</name>
<keyword evidence="5" id="KW-1185">Reference proteome</keyword>
<sequence>MSSNVSRRQFLRLTGVLAAAAGVSAGLAACAPSDNGGSSSGQTSGAAGGGTPKEDGTIHAAISYELGTNGYDPMITTSALTIAANWHTLEGLTEMDPATGEIYAALASELPAASDGTTYDVKLRDGAVFHDGSPVTADDVVFSFERVLDPANKSLYASFIPFIEKVEAKDANTVTFTLKHSTGLFADRLAVVKIVPKAIVEADAKAFDAVPTGTGPYKMTDNGGTSKSVKFERFADYTGNYPARAASMEWQIIPDASTRINSIQSGSAQAIDSVPYLNIDQLKANSSVESIQGFGLLFAMFNHDASNKFSDVKARQAFMYGINMDNVLTTAMLDQATAATSFLQKEHPNYHEASTVYTYDESKAKSLFEEAGVTSLRMLCTDHDWVKKCTPLIQESLTNLGIAVEFTERKSSDVYNTIDGKPESYDVVIAPGDPSVFGNDPDLLLRWWYAGDTWTDTRMHWKGSESYNKIQELLDAGIKATDTSDAQDSWNQIFDLLSEEVPLYPLFHRKAPTAWNADTLVDFKPIALTGLSFVNVGTTE</sequence>